<dbReference type="InterPro" id="IPR029056">
    <property type="entry name" value="Ribokinase-like"/>
</dbReference>
<dbReference type="KEGG" id="pfm:Pyrfu_1496"/>
<dbReference type="EMBL" id="CP002838">
    <property type="protein sequence ID" value="AEM39354.1"/>
    <property type="molecule type" value="Genomic_DNA"/>
</dbReference>
<dbReference type="Proteomes" id="UP000001037">
    <property type="component" value="Chromosome"/>
</dbReference>
<evidence type="ECO:0000313" key="1">
    <source>
        <dbReference type="EMBL" id="AEM39354.1"/>
    </source>
</evidence>
<gene>
    <name evidence="1" type="ordered locus">Pyrfu_1496</name>
</gene>
<dbReference type="STRING" id="694429.Pyrfu_1496"/>
<evidence type="ECO:0000313" key="2">
    <source>
        <dbReference type="Proteomes" id="UP000001037"/>
    </source>
</evidence>
<dbReference type="InParanoid" id="G0EHK1"/>
<dbReference type="SUPFAM" id="SSF53613">
    <property type="entry name" value="Ribokinase-like"/>
    <property type="match status" value="1"/>
</dbReference>
<keyword evidence="2" id="KW-1185">Reference proteome</keyword>
<dbReference type="eggNOG" id="arCOG00016">
    <property type="taxonomic scope" value="Archaea"/>
</dbReference>
<evidence type="ECO:0008006" key="3">
    <source>
        <dbReference type="Google" id="ProtNLM"/>
    </source>
</evidence>
<dbReference type="AlphaFoldDB" id="G0EHK1"/>
<dbReference type="RefSeq" id="WP_014027031.1">
    <property type="nucleotide sequence ID" value="NC_015931.1"/>
</dbReference>
<name>G0EHK1_PYRF1</name>
<proteinExistence type="predicted"/>
<protein>
    <recommendedName>
        <fullName evidence="3">PfkB domain protein</fullName>
    </recommendedName>
</protein>
<dbReference type="Gene3D" id="3.40.1190.20">
    <property type="match status" value="1"/>
</dbReference>
<dbReference type="GeneID" id="11138683"/>
<organism evidence="1 2">
    <name type="scientific">Pyrolobus fumarii (strain DSM 11204 / 1A)</name>
    <dbReference type="NCBI Taxonomy" id="694429"/>
    <lineage>
        <taxon>Archaea</taxon>
        <taxon>Thermoproteota</taxon>
        <taxon>Thermoprotei</taxon>
        <taxon>Desulfurococcales</taxon>
        <taxon>Pyrodictiaceae</taxon>
        <taxon>Pyrolobus</taxon>
    </lineage>
</organism>
<sequence length="297" mass="33048">MSADRLHVYANPTLDVKGSRIEAGGPAIYAAIAGRILGFTVYVYGGVGRDGHRVIAEYVRRGVRFGKLIFSLDDETTRFHIEYRGDKREMIVESLGPLVRSTPIREPRIVSPVLREYPKPLLDQLLSDAFVDIQGLVRERRVGPLRLVKGACQEFNLSKAKALHGDIDEMIVCFNDSLEAVLEKLSELTGEGVEILLSMGYRGLLLGYDGVWWHVRAWGPRATDPTGMGDVLTSSYAYARYILGLEPIEAAKLAVVTCGLHARRTYEGVGLEDVRKFAKEVIASRVTREELYKHASV</sequence>
<accession>G0EHK1</accession>
<reference evidence="1 2" key="1">
    <citation type="journal article" date="2011" name="Stand. Genomic Sci.">
        <title>Complete genome sequence of the hyperthermophilic chemolithoautotroph Pyrolobus fumarii type strain (1A).</title>
        <authorList>
            <person name="Anderson I."/>
            <person name="Goker M."/>
            <person name="Nolan M."/>
            <person name="Lucas S."/>
            <person name="Hammon N."/>
            <person name="Deshpande S."/>
            <person name="Cheng J.F."/>
            <person name="Tapia R."/>
            <person name="Han C."/>
            <person name="Goodwin L."/>
            <person name="Pitluck S."/>
            <person name="Huntemann M."/>
            <person name="Liolios K."/>
            <person name="Ivanova N."/>
            <person name="Pagani I."/>
            <person name="Mavromatis K."/>
            <person name="Ovchinikova G."/>
            <person name="Pati A."/>
            <person name="Chen A."/>
            <person name="Palaniappan K."/>
            <person name="Land M."/>
            <person name="Hauser L."/>
            <person name="Brambilla E.M."/>
            <person name="Huber H."/>
            <person name="Yasawong M."/>
            <person name="Rohde M."/>
            <person name="Spring S."/>
            <person name="Abt B."/>
            <person name="Sikorski J."/>
            <person name="Wirth R."/>
            <person name="Detter J.C."/>
            <person name="Woyke T."/>
            <person name="Bristow J."/>
            <person name="Eisen J.A."/>
            <person name="Markowitz V."/>
            <person name="Hugenholtz P."/>
            <person name="Kyrpides N.C."/>
            <person name="Klenk H.P."/>
            <person name="Lapidus A."/>
        </authorList>
    </citation>
    <scope>NUCLEOTIDE SEQUENCE [LARGE SCALE GENOMIC DNA]</scope>
    <source>
        <strain evidence="2">DSM 11204 / 1A</strain>
    </source>
</reference>
<dbReference type="OrthoDB" id="26949at2157"/>
<dbReference type="HOGENOM" id="CLU_065902_1_0_2"/>